<dbReference type="Gene3D" id="1.20.58.1420">
    <property type="entry name" value="Dsl1p vesicle tethering complex, Tip20p subunit, domain B"/>
    <property type="match status" value="1"/>
</dbReference>
<proteinExistence type="predicted"/>
<keyword evidence="1" id="KW-0175">Coiled coil</keyword>
<dbReference type="InterPro" id="IPR042044">
    <property type="entry name" value="EXOC6PINT-1/Sec15/Tip20_C_dom2"/>
</dbReference>
<dbReference type="EMBL" id="JBBBZM010000003">
    <property type="protein sequence ID" value="KAL0640535.1"/>
    <property type="molecule type" value="Genomic_DNA"/>
</dbReference>
<accession>A0ABR3GX39</accession>
<dbReference type="Gene3D" id="1.20.58.670">
    <property type="entry name" value="Dsl1p vesicle tethering complex, Tip20p subunit, domain D"/>
    <property type="match status" value="1"/>
</dbReference>
<keyword evidence="3" id="KW-1185">Reference proteome</keyword>
<dbReference type="PANTHER" id="PTHR13520">
    <property type="entry name" value="RAD50-INTERACTING PROTEIN 1 RINT-1"/>
    <property type="match status" value="1"/>
</dbReference>
<reference evidence="2 3" key="1">
    <citation type="submission" date="2024-02" db="EMBL/GenBank/DDBJ databases">
        <title>Discinaceae phylogenomics.</title>
        <authorList>
            <person name="Dirks A.C."/>
            <person name="James T.Y."/>
        </authorList>
    </citation>
    <scope>NUCLEOTIDE SEQUENCE [LARGE SCALE GENOMIC DNA]</scope>
    <source>
        <strain evidence="2 3">ACD0624</strain>
    </source>
</reference>
<gene>
    <name evidence="2" type="ORF">Q9L58_000506</name>
</gene>
<evidence type="ECO:0008006" key="4">
    <source>
        <dbReference type="Google" id="ProtNLM"/>
    </source>
</evidence>
<dbReference type="Proteomes" id="UP001447188">
    <property type="component" value="Unassembled WGS sequence"/>
</dbReference>
<dbReference type="PANTHER" id="PTHR13520:SF0">
    <property type="entry name" value="RAD50-INTERACTING PROTEIN 1"/>
    <property type="match status" value="1"/>
</dbReference>
<feature type="coiled-coil region" evidence="1">
    <location>
        <begin position="40"/>
        <end position="74"/>
    </location>
</feature>
<organism evidence="2 3">
    <name type="scientific">Discina gigas</name>
    <dbReference type="NCBI Taxonomy" id="1032678"/>
    <lineage>
        <taxon>Eukaryota</taxon>
        <taxon>Fungi</taxon>
        <taxon>Dikarya</taxon>
        <taxon>Ascomycota</taxon>
        <taxon>Pezizomycotina</taxon>
        <taxon>Pezizomycetes</taxon>
        <taxon>Pezizales</taxon>
        <taxon>Discinaceae</taxon>
        <taxon>Discina</taxon>
    </lineage>
</organism>
<dbReference type="InterPro" id="IPR007528">
    <property type="entry name" value="RINT1_Tip20"/>
</dbReference>
<dbReference type="InterPro" id="IPR042042">
    <property type="entry name" value="Tip20p_domB"/>
</dbReference>
<comment type="caution">
    <text evidence="2">The sequence shown here is derived from an EMBL/GenBank/DDBJ whole genome shotgun (WGS) entry which is preliminary data.</text>
</comment>
<dbReference type="Pfam" id="PF04437">
    <property type="entry name" value="RINT1_TIP1"/>
    <property type="match status" value="1"/>
</dbReference>
<name>A0ABR3GX39_9PEZI</name>
<evidence type="ECO:0000256" key="1">
    <source>
        <dbReference type="SAM" id="Coils"/>
    </source>
</evidence>
<protein>
    <recommendedName>
        <fullName evidence="4">RAD50-interacting protein 1</fullName>
    </recommendedName>
</protein>
<evidence type="ECO:0000313" key="2">
    <source>
        <dbReference type="EMBL" id="KAL0640535.1"/>
    </source>
</evidence>
<sequence length="785" mass="89006">MAAILDGIPTDSRERDTRVEDYLNDKFQALGDLNNLDALLTTVQTQQSQLRDQLQEAETKADKARTAAKEHSKTVLIQAQLFRQEQEDIDRRLKATTSSETVQDAALEFEASMERLRRLDVAKGYMSLILEVNKLSEDARKQIQSDPKAALVPYNKLQHLSKSLKIRHEASESAAVHLVTFVEKTTSTLWDEMKNKLAGELQDELKKMGWPTPTVDLNKFPGFRKGFDKLLILQEPEIESGMKDKPLLSLEALVKSLELRFRYHFEGDRQTNRIDKPEWFLAHLITVITTYTPFLSTSIQPLLSASEIPHVSSRDAVNEFITALLPILRRKIHNLLPQILDQAQLLSHFIHEMIKFDAALRDEFSYVPYGEKGWKGVTHEVLTVEKGFTGWIKVEKEFALSRYQSILSADDAWVIDYDSTDPNDTKPTKSAIRLRDLLETITDRYRPLTSFSQRLRFLIDIQISILDQYLDRLQASVEAFKMLSSSIARAVQGTSKEELQSLSGISGLERLCKVYGSAMFLENCMRDWGEDIFFLELWEELQARAQKEQQSNSNKSLTGTMNVAEVASVISSAVVSGGDDGALFDETAEAYKQLRTKTEEMIAELLAGNMREELKAYSRITLWSSIYMDRTDSTVSPEIVPAAATLNIFLEFLSKTVATAVFRRVLRRLGTGIQSWMWDYVITRNKFSSAGGKQFSTDMSEIWNTCSKYVEDPTASMKMLKDVCVLLTLPISTSEGEAKPRLKEVVRAIFEDSDKAQAILAKLELANISVNDARIVLRGRVEAWT</sequence>
<evidence type="ECO:0000313" key="3">
    <source>
        <dbReference type="Proteomes" id="UP001447188"/>
    </source>
</evidence>
<dbReference type="PROSITE" id="PS51386">
    <property type="entry name" value="RINT1_TIP20"/>
    <property type="match status" value="1"/>
</dbReference>